<feature type="transmembrane region" description="Helical" evidence="2">
    <location>
        <begin position="130"/>
        <end position="159"/>
    </location>
</feature>
<accession>A0AAF0P9U9</accession>
<dbReference type="GO" id="GO:0140359">
    <property type="term" value="F:ABC-type transporter activity"/>
    <property type="evidence" value="ECO:0007669"/>
    <property type="project" value="InterPro"/>
</dbReference>
<reference evidence="3 4" key="1">
    <citation type="submission" date="2022-07" db="EMBL/GenBank/DDBJ databases">
        <title>Two temperate virus in Haloterrigena jeotgali A29.</title>
        <authorList>
            <person name="Deng X."/>
        </authorList>
    </citation>
    <scope>NUCLEOTIDE SEQUENCE [LARGE SCALE GENOMIC DNA]</scope>
    <source>
        <strain evidence="3 4">A29</strain>
    </source>
</reference>
<dbReference type="Proteomes" id="UP001224926">
    <property type="component" value="Chromosome"/>
</dbReference>
<evidence type="ECO:0000313" key="4">
    <source>
        <dbReference type="Proteomes" id="UP001224926"/>
    </source>
</evidence>
<dbReference type="Pfam" id="PF12679">
    <property type="entry name" value="ABC2_membrane_2"/>
    <property type="match status" value="1"/>
</dbReference>
<evidence type="ECO:0000313" key="3">
    <source>
        <dbReference type="EMBL" id="WMT07152.1"/>
    </source>
</evidence>
<dbReference type="EMBL" id="CP101873">
    <property type="protein sequence ID" value="WMT07152.1"/>
    <property type="molecule type" value="Genomic_DNA"/>
</dbReference>
<feature type="transmembrane region" description="Helical" evidence="2">
    <location>
        <begin position="88"/>
        <end position="109"/>
    </location>
</feature>
<feature type="transmembrane region" description="Helical" evidence="2">
    <location>
        <begin position="279"/>
        <end position="300"/>
    </location>
</feature>
<keyword evidence="2" id="KW-1133">Transmembrane helix</keyword>
<protein>
    <submittedName>
        <fullName evidence="3">ABC transporter permease</fullName>
    </submittedName>
</protein>
<gene>
    <name evidence="3" type="ORF">NP511_17410</name>
</gene>
<feature type="region of interest" description="Disordered" evidence="1">
    <location>
        <begin position="1"/>
        <end position="35"/>
    </location>
</feature>
<proteinExistence type="predicted"/>
<feature type="transmembrane region" description="Helical" evidence="2">
    <location>
        <begin position="212"/>
        <end position="235"/>
    </location>
</feature>
<name>A0AAF0P9U9_9EURY</name>
<feature type="transmembrane region" description="Helical" evidence="2">
    <location>
        <begin position="179"/>
        <end position="205"/>
    </location>
</feature>
<dbReference type="AlphaFoldDB" id="A0AAF0P9U9"/>
<organism evidence="3 4">
    <name type="scientific">Natrinema thermotolerans</name>
    <dbReference type="NCBI Taxonomy" id="121872"/>
    <lineage>
        <taxon>Archaea</taxon>
        <taxon>Methanobacteriati</taxon>
        <taxon>Methanobacteriota</taxon>
        <taxon>Stenosarchaea group</taxon>
        <taxon>Halobacteria</taxon>
        <taxon>Halobacteriales</taxon>
        <taxon>Natrialbaceae</taxon>
        <taxon>Natrinema</taxon>
    </lineage>
</organism>
<keyword evidence="2" id="KW-0812">Transmembrane</keyword>
<feature type="transmembrane region" description="Helical" evidence="2">
    <location>
        <begin position="55"/>
        <end position="82"/>
    </location>
</feature>
<sequence>MTGTPRSVRDDDATTATDDETDFEPSGSADRAPKPTRRIERVVVRELRTLSRTRTFVLLGAAFAAVLLGIAWVGGGVGAGYVPTIVDLLTPLELLVPIVAVAFGYRAILGDRRRGELDVLETYPIAPREHVVGVFVGRAVGLLGTVVASLLLVGGAVVVGREEPFSRYASHAGADSPLLFARFVVLTALFALSILAVAIAISALVSGTRSALALSVVALVVVLVGLDLALVYGLASGYLGESSLVYALAASPLSAYRGLVFETVVITAAGTGPQTASPAASLAGLAVWTIGSLAVATGAINR</sequence>
<dbReference type="RefSeq" id="WP_049966467.1">
    <property type="nucleotide sequence ID" value="NZ_CP101873.1"/>
</dbReference>
<evidence type="ECO:0000256" key="2">
    <source>
        <dbReference type="SAM" id="Phobius"/>
    </source>
</evidence>
<dbReference type="GO" id="GO:0005886">
    <property type="term" value="C:plasma membrane"/>
    <property type="evidence" value="ECO:0007669"/>
    <property type="project" value="UniProtKB-SubCell"/>
</dbReference>
<evidence type="ECO:0000256" key="1">
    <source>
        <dbReference type="SAM" id="MobiDB-lite"/>
    </source>
</evidence>
<dbReference type="GeneID" id="84215757"/>
<keyword evidence="2" id="KW-0472">Membrane</keyword>
<keyword evidence="4" id="KW-1185">Reference proteome</keyword>